<dbReference type="PANTHER" id="PTHR45674:SF4">
    <property type="entry name" value="DNA LIGASE 1"/>
    <property type="match status" value="1"/>
</dbReference>
<evidence type="ECO:0000256" key="2">
    <source>
        <dbReference type="ARBA" id="ARBA00022598"/>
    </source>
</evidence>
<dbReference type="Gene3D" id="2.40.50.140">
    <property type="entry name" value="Nucleic acid-binding proteins"/>
    <property type="match status" value="1"/>
</dbReference>
<organism evidence="5 6">
    <name type="scientific">Streptomyces olivochromogenes</name>
    <dbReference type="NCBI Taxonomy" id="1963"/>
    <lineage>
        <taxon>Bacteria</taxon>
        <taxon>Bacillati</taxon>
        <taxon>Actinomycetota</taxon>
        <taxon>Actinomycetes</taxon>
        <taxon>Kitasatosporales</taxon>
        <taxon>Streptomycetaceae</taxon>
        <taxon>Streptomyces</taxon>
    </lineage>
</organism>
<dbReference type="AlphaFoldDB" id="A0A286PH62"/>
<keyword evidence="2 5" id="KW-0436">Ligase</keyword>
<dbReference type="EMBL" id="BDQI01000070">
    <property type="protein sequence ID" value="GAX58891.1"/>
    <property type="molecule type" value="Genomic_DNA"/>
</dbReference>
<dbReference type="Gene3D" id="3.30.470.30">
    <property type="entry name" value="DNA ligase/mRNA capping enzyme"/>
    <property type="match status" value="1"/>
</dbReference>
<dbReference type="InterPro" id="IPR012310">
    <property type="entry name" value="DNA_ligase_ATP-dep_cent"/>
</dbReference>
<sequence>MPPFDLPVPLALCRSVDHVLGHPHTAAIEPKFDGWRCQVLAGAGRLWSRHGTDLSASFADIAQASRALPDCVLDGELVAVLDSGELAFGKLQSRSGRGPRSHEGFTVHLAAFDVLAVGDTDWRPKPYAERRGRLLDLLEGGPPAIRPVPVTDSVATALGWVGALGGVEGVVMKPNRPYVAGRGSGWLKWRQMHTSEAAVLGVSGRTPATQCLILGLPHRGGQMRAVGVSLPLGQAVRRELLPLLRPAGDTEAELPGTVGGLPGADPVHYRPVIPDVVVEIEADQTGPRELGRFRHRPRVLRVRGDLTADNLPSAP</sequence>
<evidence type="ECO:0000259" key="4">
    <source>
        <dbReference type="Pfam" id="PF01068"/>
    </source>
</evidence>
<proteinExistence type="inferred from homology"/>
<evidence type="ECO:0000256" key="3">
    <source>
        <dbReference type="ARBA" id="ARBA00034003"/>
    </source>
</evidence>
<keyword evidence="6" id="KW-1185">Reference proteome</keyword>
<evidence type="ECO:0000313" key="5">
    <source>
        <dbReference type="EMBL" id="GAX58891.1"/>
    </source>
</evidence>
<dbReference type="InterPro" id="IPR012340">
    <property type="entry name" value="NA-bd_OB-fold"/>
</dbReference>
<comment type="similarity">
    <text evidence="1">Belongs to the ATP-dependent DNA ligase family.</text>
</comment>
<comment type="catalytic activity">
    <reaction evidence="3">
        <text>ATP + (deoxyribonucleotide)n-3'-hydroxyl + 5'-phospho-(deoxyribonucleotide)m = (deoxyribonucleotide)n+m + AMP + diphosphate.</text>
        <dbReference type="EC" id="6.5.1.1"/>
    </reaction>
</comment>
<dbReference type="Pfam" id="PF01068">
    <property type="entry name" value="DNA_ligase_A_M"/>
    <property type="match status" value="1"/>
</dbReference>
<name>A0A286PH62_STROL</name>
<comment type="caution">
    <text evidence="5">The sequence shown here is derived from an EMBL/GenBank/DDBJ whole genome shotgun (WGS) entry which is preliminary data.</text>
</comment>
<evidence type="ECO:0000313" key="6">
    <source>
        <dbReference type="Proteomes" id="UP000217446"/>
    </source>
</evidence>
<feature type="domain" description="ATP-dependent DNA ligase family profile" evidence="4">
    <location>
        <begin position="13"/>
        <end position="188"/>
    </location>
</feature>
<dbReference type="GO" id="GO:0006281">
    <property type="term" value="P:DNA repair"/>
    <property type="evidence" value="ECO:0007669"/>
    <property type="project" value="InterPro"/>
</dbReference>
<dbReference type="PROSITE" id="PS00697">
    <property type="entry name" value="DNA_LIGASE_A1"/>
    <property type="match status" value="1"/>
</dbReference>
<dbReference type="GO" id="GO:0005524">
    <property type="term" value="F:ATP binding"/>
    <property type="evidence" value="ECO:0007669"/>
    <property type="project" value="InterPro"/>
</dbReference>
<dbReference type="Proteomes" id="UP000217446">
    <property type="component" value="Unassembled WGS sequence"/>
</dbReference>
<dbReference type="STRING" id="1963.AQJ27_50830"/>
<accession>A0A286PH62</accession>
<dbReference type="SUPFAM" id="SSF56091">
    <property type="entry name" value="DNA ligase/mRNA capping enzyme, catalytic domain"/>
    <property type="match status" value="1"/>
</dbReference>
<dbReference type="InterPro" id="IPR050191">
    <property type="entry name" value="ATP-dep_DNA_ligase"/>
</dbReference>
<dbReference type="InterPro" id="IPR016059">
    <property type="entry name" value="DNA_ligase_ATP-dep_CS"/>
</dbReference>
<dbReference type="RefSeq" id="WP_067385827.1">
    <property type="nucleotide sequence ID" value="NZ_BDQI01000070.1"/>
</dbReference>
<dbReference type="PANTHER" id="PTHR45674">
    <property type="entry name" value="DNA LIGASE 1/3 FAMILY MEMBER"/>
    <property type="match status" value="1"/>
</dbReference>
<dbReference type="GO" id="GO:0003910">
    <property type="term" value="F:DNA ligase (ATP) activity"/>
    <property type="evidence" value="ECO:0007669"/>
    <property type="project" value="UniProtKB-EC"/>
</dbReference>
<dbReference type="GO" id="GO:0006310">
    <property type="term" value="P:DNA recombination"/>
    <property type="evidence" value="ECO:0007669"/>
    <property type="project" value="InterPro"/>
</dbReference>
<reference evidence="6" key="1">
    <citation type="submission" date="2017-05" db="EMBL/GenBank/DDBJ databases">
        <title>Streptomyces olivochromogenes NBRC 3561 whole genome shotgun sequence.</title>
        <authorList>
            <person name="Dohra H."/>
            <person name="Kodani S."/>
        </authorList>
    </citation>
    <scope>NUCLEOTIDE SEQUENCE [LARGE SCALE GENOMIC DNA]</scope>
    <source>
        <strain evidence="6">NBRC 3561</strain>
    </source>
</reference>
<protein>
    <submittedName>
        <fullName evidence="5">DNA ligase</fullName>
    </submittedName>
</protein>
<gene>
    <name evidence="5" type="ORF">SO3561_10466</name>
</gene>
<evidence type="ECO:0000256" key="1">
    <source>
        <dbReference type="ARBA" id="ARBA00007572"/>
    </source>
</evidence>